<sequence>MEELDLDVELDYHEMLDSCIPPTDLHQVRESNGHVPCGDVEANCKLFNELDEEIEMNSNGLLIGMTQKKSRLTEMCR</sequence>
<evidence type="ECO:0000313" key="1">
    <source>
        <dbReference type="EMBL" id="KAH0454264.1"/>
    </source>
</evidence>
<dbReference type="Proteomes" id="UP000775213">
    <property type="component" value="Unassembled WGS sequence"/>
</dbReference>
<gene>
    <name evidence="1" type="ORF">IEQ34_016188</name>
</gene>
<protein>
    <submittedName>
        <fullName evidence="1">Uncharacterized protein</fullName>
    </submittedName>
</protein>
<accession>A0AAV7GF20</accession>
<dbReference type="EMBL" id="JAGFBR010000015">
    <property type="protein sequence ID" value="KAH0454264.1"/>
    <property type="molecule type" value="Genomic_DNA"/>
</dbReference>
<organism evidence="1 2">
    <name type="scientific">Dendrobium chrysotoxum</name>
    <name type="common">Orchid</name>
    <dbReference type="NCBI Taxonomy" id="161865"/>
    <lineage>
        <taxon>Eukaryota</taxon>
        <taxon>Viridiplantae</taxon>
        <taxon>Streptophyta</taxon>
        <taxon>Embryophyta</taxon>
        <taxon>Tracheophyta</taxon>
        <taxon>Spermatophyta</taxon>
        <taxon>Magnoliopsida</taxon>
        <taxon>Liliopsida</taxon>
        <taxon>Asparagales</taxon>
        <taxon>Orchidaceae</taxon>
        <taxon>Epidendroideae</taxon>
        <taxon>Malaxideae</taxon>
        <taxon>Dendrobiinae</taxon>
        <taxon>Dendrobium</taxon>
    </lineage>
</organism>
<proteinExistence type="predicted"/>
<reference evidence="1 2" key="1">
    <citation type="journal article" date="2021" name="Hortic Res">
        <title>Chromosome-scale assembly of the Dendrobium chrysotoxum genome enhances the understanding of orchid evolution.</title>
        <authorList>
            <person name="Zhang Y."/>
            <person name="Zhang G.Q."/>
            <person name="Zhang D."/>
            <person name="Liu X.D."/>
            <person name="Xu X.Y."/>
            <person name="Sun W.H."/>
            <person name="Yu X."/>
            <person name="Zhu X."/>
            <person name="Wang Z.W."/>
            <person name="Zhao X."/>
            <person name="Zhong W.Y."/>
            <person name="Chen H."/>
            <person name="Yin W.L."/>
            <person name="Huang T."/>
            <person name="Niu S.C."/>
            <person name="Liu Z.J."/>
        </authorList>
    </citation>
    <scope>NUCLEOTIDE SEQUENCE [LARGE SCALE GENOMIC DNA]</scope>
    <source>
        <strain evidence="1">Lindl</strain>
    </source>
</reference>
<comment type="caution">
    <text evidence="1">The sequence shown here is derived from an EMBL/GenBank/DDBJ whole genome shotgun (WGS) entry which is preliminary data.</text>
</comment>
<evidence type="ECO:0000313" key="2">
    <source>
        <dbReference type="Proteomes" id="UP000775213"/>
    </source>
</evidence>
<dbReference type="AlphaFoldDB" id="A0AAV7GF20"/>
<keyword evidence="2" id="KW-1185">Reference proteome</keyword>
<name>A0AAV7GF20_DENCH</name>